<dbReference type="RefSeq" id="XP_044723776.1">
    <property type="nucleotide sequence ID" value="XM_044860143.1"/>
</dbReference>
<dbReference type="SMART" id="SM00829">
    <property type="entry name" value="PKS_ER"/>
    <property type="match status" value="1"/>
</dbReference>
<dbReference type="Pfam" id="PF02801">
    <property type="entry name" value="Ketoacyl-synt_C"/>
    <property type="match status" value="1"/>
</dbReference>
<comment type="caution">
    <text evidence="13">The sequence shown here is derived from an EMBL/GenBank/DDBJ whole genome shotgun (WGS) entry which is preliminary data.</text>
</comment>
<gene>
    <name evidence="13" type="ORF">HRG_01672</name>
</gene>
<dbReference type="InterPro" id="IPR042104">
    <property type="entry name" value="PKS_dehydratase_sf"/>
</dbReference>
<keyword evidence="4" id="KW-0808">Transferase</keyword>
<evidence type="ECO:0000313" key="13">
    <source>
        <dbReference type="EMBL" id="KAH0966263.1"/>
    </source>
</evidence>
<reference evidence="13" key="1">
    <citation type="submission" date="2021-09" db="EMBL/GenBank/DDBJ databases">
        <title>A high-quality genome of the endoparasitic fungus Hirsutella rhossiliensis with a comparison of Hirsutella genomes reveals transposable elements contributing to genome size variation.</title>
        <authorList>
            <person name="Lin R."/>
            <person name="Jiao Y."/>
            <person name="Sun X."/>
            <person name="Ling J."/>
            <person name="Xie B."/>
            <person name="Cheng X."/>
        </authorList>
    </citation>
    <scope>NUCLEOTIDE SEQUENCE</scope>
    <source>
        <strain evidence="13">HR02</strain>
    </source>
</reference>
<evidence type="ECO:0000256" key="4">
    <source>
        <dbReference type="ARBA" id="ARBA00022679"/>
    </source>
</evidence>
<dbReference type="SUPFAM" id="SSF47336">
    <property type="entry name" value="ACP-like"/>
    <property type="match status" value="1"/>
</dbReference>
<dbReference type="GO" id="GO:0004312">
    <property type="term" value="F:fatty acid synthase activity"/>
    <property type="evidence" value="ECO:0007669"/>
    <property type="project" value="TreeGrafter"/>
</dbReference>
<dbReference type="InterPro" id="IPR011032">
    <property type="entry name" value="GroES-like_sf"/>
</dbReference>
<dbReference type="InterPro" id="IPR016036">
    <property type="entry name" value="Malonyl_transacylase_ACP-bd"/>
</dbReference>
<evidence type="ECO:0000256" key="3">
    <source>
        <dbReference type="ARBA" id="ARBA00022553"/>
    </source>
</evidence>
<dbReference type="InterPro" id="IPR036736">
    <property type="entry name" value="ACP-like_sf"/>
</dbReference>
<dbReference type="CDD" id="cd05195">
    <property type="entry name" value="enoyl_red"/>
    <property type="match status" value="1"/>
</dbReference>
<dbReference type="SMART" id="SM00827">
    <property type="entry name" value="PKS_AT"/>
    <property type="match status" value="1"/>
</dbReference>
<dbReference type="PROSITE" id="PS52019">
    <property type="entry name" value="PKS_MFAS_DH"/>
    <property type="match status" value="1"/>
</dbReference>
<evidence type="ECO:0000256" key="5">
    <source>
        <dbReference type="ARBA" id="ARBA00022857"/>
    </source>
</evidence>
<dbReference type="Gene3D" id="3.40.47.10">
    <property type="match status" value="1"/>
</dbReference>
<dbReference type="Pfam" id="PF08242">
    <property type="entry name" value="Methyltransf_12"/>
    <property type="match status" value="1"/>
</dbReference>
<dbReference type="Gene3D" id="1.10.1200.10">
    <property type="entry name" value="ACP-like"/>
    <property type="match status" value="1"/>
</dbReference>
<dbReference type="InterPro" id="IPR001227">
    <property type="entry name" value="Ac_transferase_dom_sf"/>
</dbReference>
<feature type="domain" description="Ketosynthase family 3 (KS3)" evidence="11">
    <location>
        <begin position="1"/>
        <end position="426"/>
    </location>
</feature>
<keyword evidence="14" id="KW-1185">Reference proteome</keyword>
<dbReference type="SUPFAM" id="SSF53335">
    <property type="entry name" value="S-adenosyl-L-methionine-dependent methyltransferases"/>
    <property type="match status" value="1"/>
</dbReference>
<sequence>MDSIAIVGYSFKLPGGCEDDTSFWDMLEHGRNVMTPWPKSRSNLDAFYDPASRKKNTLQSRGAHFVKEDSAAFDASFFSISSKEAASMDPQQRWLLEESYRAFENAGMPVEKIAGSETAVFVASMADDYMRMLTKDPDEAPTNTATGTAPSILANRLSWYFDLKGPSLQLNTACSSSMIAVDLACQSLHNGQSSMALVAGANVLLNPESSLYLSNMNFLSPDGLCYSFDQRANGYSRGEGVVVLLLKKLPDAIRDGDMIRAVIRATGSNQDGHTPGLTQPSASAQEELIRKVYENENLDFESTRYVEAHGTGTQIGDSTEMKALGRVFRSARSESEPLYVGSVKANIGHLEGGSGLAGIMKGIVVLEKGLIPPNALFEKLNPQINSKLYRVKVPTACIPWPGNRLRRMSLNSFGFGGSNGHVVMDDAYHTLEALALRGNHHTLVLSPEASAASDNATKRHLVNRFCHNGTGIRYTNGTGCVSHVADNHDDKSDSLALRHDASFVNGSIHGKPNGTVTNNAHGAVNGHDEEADRSEPAKFKLLVWSAKDKSAVQRLLQQYATYAESQLTGPQETLEKLSFTLAARRMRSSRQTALSFVFTGQGAQYAGMGVFTQLGADWSLFAEIQSKQNINKPQFSQPICTALQIALIALLESFHIVPSAVVGHSSGEIAAAYCVGGLSLESACKVAYRRGRLTGDLVKSTEVPGAMMSVNIREGDVEAYLSRFPLNAAVHVACVNSPFNVTLSGDESDIDTLKKHLDDDGAFAQKLTTGVAYHSPAMRRISGEYLSCLGQLEEGDGERNSILLVSSVTGQREAPKAMASGQYWVDNMVSPVRFADAIQYLAAVAPKADGLKTVSDFIEVGPHGALRRPVNDTLVHIGNNKASRYAALLSKLVSPVKSIMTIAGQLFSQGFPVSVVAVNKQECGQHGAPFAVDAPPYPFDHSQLYWAADWNPLEPRWRKILSAEEIPWLADHVVGQTIFFPAAGSLVMALEAVNQADDGPKTISAYCIKDAVFKTPIVIPVEGKTEVVTQLRRLQQSHAKSSPRCEVRLFTNSDDCWSECFSAIVHVEYEETPTEVDGGREARLAAEDLSHFYAWHEEQGLKYGEAFALADEIHWDGGELGVASVHVGPPTLPFEGIVHPAVLDASCQVCFVAPSGGMSKTLPTIIPHRISQAWVSAKGWQYPETSHIRTMTKSRLKSNSSGIDSSFIVVADSGSPLCHMEHLDMLPVQGRPETAVSGGRRLLHGIDWKPHLSLLSRDQLQEHCDVDALPDDETAAANYCIRLKKALIAVVQHEMTKLQETDWTRAPSHMRKFVSWMERELERNPIADEDEMSREALTNELNHLREMRPSARMFIEIAENLVSIVRGEIDVVAFLFSTPLAQDLYDTLFERMNNHKLESYVQLSAHQNPSQRILEVGSGTGGMTSVLLSYLWRIEDRTGGIAFSEYVYTDISTGFFEKARERFAEHQDRMTFKPLDLEKDIIAQGYEAGSYDVIFAGSVLHATKNLNATLQNLRCVLRPGGRLVFHETTAPDCFVICFGFGPLTGWWYSEEDFRTWAPTITLPEWDRVLRENGFSGNDMVIRDYENDDAHWASIIVSTLEYTPELGAEAPKTLLVVDDKDEYQLAVAASLSAALADKLVHQPETLSLENLEKRHLSSVDFVLFLAEMGQSCLVDISETNFAAMQTCVNVSKNLLWVTSPKRGSFDSTTAPPYGGLKDGFLRTLRSEHLEKRIVSLSFEGGSLAASTAADQIVKILKSAFGAASPEDEYVILDGKVLTGRLVQETDMNRDMSSSLVPQARLEPWLPGPPLKVETESRGSLETLQYVEDVVYYEPLGPEEVEIEAKAWGVNFRDVFLALGRLDEEGFGSDCAGIVTKVGSQCTSVKAGDRVVMGAVGCMRMFPRGEESAVCKIPESVSFEEACGILNSGITAWHSLVEVARLQKGERILIHAASGATGQLAIQIAQMIGAEVFATVGFNHKRQLLMDQYGIPEDHILYSRDTSFAKGVMRVTRGYGVDVVLNSLVGEGLFASLKCVAPHGRFIEIGKADINANSSLPMAFFANNVTFSAVDLRYVALHNKDMGRRLLLKTMELAEEGQIYCPKPLHIYGLDTLQEGFRYLQSGKNTGRIVIRIDPCTTVEKRLINRRAWTFDEHATYLIAGGLGGLGRSMMKWMAQKGAKHLVVPTRSGIASQEAADVVDELGKQGVRVLTPTCDVSSAQCLAEALENCNATMPPIRGCINAAMVLQDSVFENMTHAQWRQTIRSKVDSSLHLHDLLGDGLDFFILLSSAAGIVGNVSQSNYAAGCTFQDALARHRVARGQHAVSIDLGLMRTIGIVAESEKLRKNFEGSRSLAKIEEDEFLTVLDICCSPTGRPVGEALRSQVTVGLVTPADLLQIEMEPDETLQRPLFAYFSRLRGVSSGSSSTNAIDFAALFHQAESAEERATIVTDALATKLARSLSMQPQDIDVDQPNHNYGVDSLVAVELRNWIAKNFAANMSVFEITGGKSVAALAELVTRKSQIPSKKRSNEE</sequence>
<dbReference type="GO" id="GO:0004315">
    <property type="term" value="F:3-oxoacyl-[acyl-carrier-protein] synthase activity"/>
    <property type="evidence" value="ECO:0007669"/>
    <property type="project" value="InterPro"/>
</dbReference>
<dbReference type="InterPro" id="IPR016039">
    <property type="entry name" value="Thiolase-like"/>
</dbReference>
<feature type="active site" description="Proton acceptor; for dehydratase activity" evidence="9">
    <location>
        <position position="972"/>
    </location>
</feature>
<dbReference type="Pfam" id="PF21089">
    <property type="entry name" value="PKS_DH_N"/>
    <property type="match status" value="1"/>
</dbReference>
<dbReference type="GO" id="GO:0006633">
    <property type="term" value="P:fatty acid biosynthetic process"/>
    <property type="evidence" value="ECO:0007669"/>
    <property type="project" value="InterPro"/>
</dbReference>
<dbReference type="GO" id="GO:0031177">
    <property type="term" value="F:phosphopantetheine binding"/>
    <property type="evidence" value="ECO:0007669"/>
    <property type="project" value="InterPro"/>
</dbReference>
<dbReference type="InterPro" id="IPR029063">
    <property type="entry name" value="SAM-dependent_MTases_sf"/>
</dbReference>
<dbReference type="SUPFAM" id="SSF50129">
    <property type="entry name" value="GroES-like"/>
    <property type="match status" value="1"/>
</dbReference>
<dbReference type="InterPro" id="IPR009081">
    <property type="entry name" value="PP-bd_ACP"/>
</dbReference>
<dbReference type="Gene3D" id="3.40.50.150">
    <property type="entry name" value="Vaccinia Virus protein VP39"/>
    <property type="match status" value="1"/>
</dbReference>
<evidence type="ECO:0000256" key="2">
    <source>
        <dbReference type="ARBA" id="ARBA00022450"/>
    </source>
</evidence>
<evidence type="ECO:0000256" key="1">
    <source>
        <dbReference type="ARBA" id="ARBA00005179"/>
    </source>
</evidence>
<feature type="region of interest" description="N-terminal hotdog fold" evidence="9">
    <location>
        <begin position="941"/>
        <end position="1072"/>
    </location>
</feature>
<dbReference type="InterPro" id="IPR049551">
    <property type="entry name" value="PKS_DH_C"/>
</dbReference>
<dbReference type="InterPro" id="IPR013968">
    <property type="entry name" value="PKS_KR"/>
</dbReference>
<proteinExistence type="predicted"/>
<dbReference type="Pfam" id="PF00109">
    <property type="entry name" value="ketoacyl-synt"/>
    <property type="match status" value="1"/>
</dbReference>
<evidence type="ECO:0000256" key="8">
    <source>
        <dbReference type="ARBA" id="ARBA00023315"/>
    </source>
</evidence>
<dbReference type="PANTHER" id="PTHR43775">
    <property type="entry name" value="FATTY ACID SYNTHASE"/>
    <property type="match status" value="1"/>
</dbReference>
<dbReference type="Proteomes" id="UP000824596">
    <property type="component" value="Unassembled WGS sequence"/>
</dbReference>
<keyword evidence="2" id="KW-0596">Phosphopantetheine</keyword>
<keyword evidence="8" id="KW-0012">Acyltransferase</keyword>
<dbReference type="SMART" id="SM00825">
    <property type="entry name" value="PKS_KS"/>
    <property type="match status" value="1"/>
</dbReference>
<comment type="pathway">
    <text evidence="1">Secondary metabolite biosynthesis.</text>
</comment>
<dbReference type="Gene3D" id="3.40.366.10">
    <property type="entry name" value="Malonyl-Coenzyme A Acyl Carrier Protein, domain 2"/>
    <property type="match status" value="1"/>
</dbReference>
<dbReference type="InterPro" id="IPR013217">
    <property type="entry name" value="Methyltransf_12"/>
</dbReference>
<dbReference type="OrthoDB" id="329835at2759"/>
<dbReference type="SMART" id="SM00823">
    <property type="entry name" value="PKS_PP"/>
    <property type="match status" value="1"/>
</dbReference>
<dbReference type="PANTHER" id="PTHR43775:SF29">
    <property type="entry name" value="ASPERFURANONE POLYKETIDE SYNTHASE AFOG-RELATED"/>
    <property type="match status" value="1"/>
</dbReference>
<dbReference type="InterPro" id="IPR036291">
    <property type="entry name" value="NAD(P)-bd_dom_sf"/>
</dbReference>
<dbReference type="CDD" id="cd02440">
    <property type="entry name" value="AdoMet_MTases"/>
    <property type="match status" value="1"/>
</dbReference>
<dbReference type="EMBL" id="JAIZPD010000002">
    <property type="protein sequence ID" value="KAH0966263.1"/>
    <property type="molecule type" value="Genomic_DNA"/>
</dbReference>
<dbReference type="InterPro" id="IPR018201">
    <property type="entry name" value="Ketoacyl_synth_AS"/>
</dbReference>
<organism evidence="13 14">
    <name type="scientific">Hirsutella rhossiliensis</name>
    <dbReference type="NCBI Taxonomy" id="111463"/>
    <lineage>
        <taxon>Eukaryota</taxon>
        <taxon>Fungi</taxon>
        <taxon>Dikarya</taxon>
        <taxon>Ascomycota</taxon>
        <taxon>Pezizomycotina</taxon>
        <taxon>Sordariomycetes</taxon>
        <taxon>Hypocreomycetidae</taxon>
        <taxon>Hypocreales</taxon>
        <taxon>Ophiocordycipitaceae</taxon>
        <taxon>Hirsutella</taxon>
    </lineage>
</organism>
<dbReference type="Pfam" id="PF14765">
    <property type="entry name" value="PS-DH"/>
    <property type="match status" value="1"/>
</dbReference>
<dbReference type="Gene3D" id="3.40.50.720">
    <property type="entry name" value="NAD(P)-binding Rossmann-like Domain"/>
    <property type="match status" value="3"/>
</dbReference>
<dbReference type="InterPro" id="IPR057326">
    <property type="entry name" value="KR_dom"/>
</dbReference>
<dbReference type="GeneID" id="68350801"/>
<dbReference type="InterPro" id="IPR049552">
    <property type="entry name" value="PKS_DH_N"/>
</dbReference>
<dbReference type="GO" id="GO:1901336">
    <property type="term" value="P:lactone biosynthetic process"/>
    <property type="evidence" value="ECO:0007669"/>
    <property type="project" value="UniProtKB-ARBA"/>
</dbReference>
<dbReference type="InterPro" id="IPR020843">
    <property type="entry name" value="ER"/>
</dbReference>
<dbReference type="InterPro" id="IPR014043">
    <property type="entry name" value="Acyl_transferase_dom"/>
</dbReference>
<dbReference type="Gene3D" id="3.90.180.10">
    <property type="entry name" value="Medium-chain alcohol dehydrogenases, catalytic domain"/>
    <property type="match status" value="1"/>
</dbReference>
<dbReference type="InterPro" id="IPR016035">
    <property type="entry name" value="Acyl_Trfase/lysoPLipase"/>
</dbReference>
<dbReference type="InterPro" id="IPR032821">
    <property type="entry name" value="PKS_assoc"/>
</dbReference>
<dbReference type="InterPro" id="IPR013154">
    <property type="entry name" value="ADH-like_N"/>
</dbReference>
<keyword evidence="5" id="KW-0521">NADP</keyword>
<dbReference type="SMART" id="SM00826">
    <property type="entry name" value="PKS_DH"/>
    <property type="match status" value="1"/>
</dbReference>
<dbReference type="InterPro" id="IPR014030">
    <property type="entry name" value="Ketoacyl_synth_N"/>
</dbReference>
<dbReference type="InterPro" id="IPR020807">
    <property type="entry name" value="PKS_DH"/>
</dbReference>
<feature type="domain" description="PKS/mFAS DH" evidence="12">
    <location>
        <begin position="941"/>
        <end position="1234"/>
    </location>
</feature>
<dbReference type="InterPro" id="IPR020806">
    <property type="entry name" value="PKS_PP-bd"/>
</dbReference>
<dbReference type="SUPFAM" id="SSF55048">
    <property type="entry name" value="Probable ACP-binding domain of malonyl-CoA ACP transacylase"/>
    <property type="match status" value="1"/>
</dbReference>
<dbReference type="SMART" id="SM00822">
    <property type="entry name" value="PKS_KR"/>
    <property type="match status" value="1"/>
</dbReference>
<dbReference type="Pfam" id="PF08240">
    <property type="entry name" value="ADH_N"/>
    <property type="match status" value="1"/>
</dbReference>
<dbReference type="InterPro" id="IPR050091">
    <property type="entry name" value="PKS_NRPS_Biosynth_Enz"/>
</dbReference>
<evidence type="ECO:0000259" key="10">
    <source>
        <dbReference type="PROSITE" id="PS50075"/>
    </source>
</evidence>
<dbReference type="InterPro" id="IPR020841">
    <property type="entry name" value="PKS_Beta-ketoAc_synthase_dom"/>
</dbReference>
<accession>A0A9P8N160</accession>
<evidence type="ECO:0000256" key="6">
    <source>
        <dbReference type="ARBA" id="ARBA00023002"/>
    </source>
</evidence>
<feature type="domain" description="Carrier" evidence="10">
    <location>
        <begin position="2437"/>
        <end position="2518"/>
    </location>
</feature>
<keyword evidence="3" id="KW-0597">Phosphoprotein</keyword>
<keyword evidence="6" id="KW-0560">Oxidoreductase</keyword>
<dbReference type="Pfam" id="PF00698">
    <property type="entry name" value="Acyl_transf_1"/>
    <property type="match status" value="1"/>
</dbReference>
<dbReference type="InterPro" id="IPR014031">
    <property type="entry name" value="Ketoacyl_synth_C"/>
</dbReference>
<feature type="region of interest" description="C-terminal hotdog fold" evidence="9">
    <location>
        <begin position="1084"/>
        <end position="1234"/>
    </location>
</feature>
<protein>
    <submittedName>
        <fullName evidence="13">KR domain-containing protein</fullName>
    </submittedName>
</protein>
<dbReference type="GO" id="GO:0044550">
    <property type="term" value="P:secondary metabolite biosynthetic process"/>
    <property type="evidence" value="ECO:0007669"/>
    <property type="project" value="TreeGrafter"/>
</dbReference>
<feature type="active site" description="Proton donor; for dehydratase activity" evidence="9">
    <location>
        <position position="1144"/>
    </location>
</feature>
<dbReference type="PROSITE" id="PS50075">
    <property type="entry name" value="CARRIER"/>
    <property type="match status" value="1"/>
</dbReference>
<dbReference type="Pfam" id="PF08659">
    <property type="entry name" value="KR"/>
    <property type="match status" value="1"/>
</dbReference>
<evidence type="ECO:0000259" key="11">
    <source>
        <dbReference type="PROSITE" id="PS52004"/>
    </source>
</evidence>
<dbReference type="SUPFAM" id="SSF52151">
    <property type="entry name" value="FabD/lysophospholipase-like"/>
    <property type="match status" value="1"/>
</dbReference>
<dbReference type="PROSITE" id="PS00606">
    <property type="entry name" value="KS3_1"/>
    <property type="match status" value="1"/>
</dbReference>
<dbReference type="Pfam" id="PF23297">
    <property type="entry name" value="ACP_SdgA_C"/>
    <property type="match status" value="1"/>
</dbReference>
<dbReference type="Pfam" id="PF13602">
    <property type="entry name" value="ADH_zinc_N_2"/>
    <property type="match status" value="1"/>
</dbReference>
<evidence type="ECO:0000256" key="7">
    <source>
        <dbReference type="ARBA" id="ARBA00023268"/>
    </source>
</evidence>
<evidence type="ECO:0000256" key="9">
    <source>
        <dbReference type="PROSITE-ProRule" id="PRU01363"/>
    </source>
</evidence>
<dbReference type="PROSITE" id="PS52004">
    <property type="entry name" value="KS3_2"/>
    <property type="match status" value="1"/>
</dbReference>
<dbReference type="FunFam" id="3.40.50.720:FF:000209">
    <property type="entry name" value="Polyketide synthase Pks12"/>
    <property type="match status" value="1"/>
</dbReference>
<keyword evidence="7" id="KW-0511">Multifunctional enzyme</keyword>
<dbReference type="Pfam" id="PF16197">
    <property type="entry name" value="KAsynt_C_assoc"/>
    <property type="match status" value="1"/>
</dbReference>
<dbReference type="Gene3D" id="3.10.129.110">
    <property type="entry name" value="Polyketide synthase dehydratase"/>
    <property type="match status" value="1"/>
</dbReference>
<dbReference type="CDD" id="cd00833">
    <property type="entry name" value="PKS"/>
    <property type="match status" value="1"/>
</dbReference>
<name>A0A9P8N160_9HYPO</name>
<dbReference type="SUPFAM" id="SSF53901">
    <property type="entry name" value="Thiolase-like"/>
    <property type="match status" value="1"/>
</dbReference>
<evidence type="ECO:0000259" key="12">
    <source>
        <dbReference type="PROSITE" id="PS52019"/>
    </source>
</evidence>
<dbReference type="InterPro" id="IPR049900">
    <property type="entry name" value="PKS_mFAS_DH"/>
</dbReference>
<dbReference type="SUPFAM" id="SSF51735">
    <property type="entry name" value="NAD(P)-binding Rossmann-fold domains"/>
    <property type="match status" value="2"/>
</dbReference>
<evidence type="ECO:0000313" key="14">
    <source>
        <dbReference type="Proteomes" id="UP000824596"/>
    </source>
</evidence>
<dbReference type="GO" id="GO:0016491">
    <property type="term" value="F:oxidoreductase activity"/>
    <property type="evidence" value="ECO:0007669"/>
    <property type="project" value="UniProtKB-KW"/>
</dbReference>